<comment type="caution">
    <text evidence="2">The sequence shown here is derived from an EMBL/GenBank/DDBJ whole genome shotgun (WGS) entry which is preliminary data.</text>
</comment>
<evidence type="ECO:0000313" key="3">
    <source>
        <dbReference type="Proteomes" id="UP001488805"/>
    </source>
</evidence>
<sequence>MQQELLNRTDGKPTGSVLQSRSSRESSCNYSCEMRRRKVPVQRDDQRNTFHCDEFPKDEIKPRGGNSCSLFSADLQL</sequence>
<organism evidence="2 3">
    <name type="scientific">Zoarces viviparus</name>
    <name type="common">Viviparous eelpout</name>
    <name type="synonym">Blennius viviparus</name>
    <dbReference type="NCBI Taxonomy" id="48416"/>
    <lineage>
        <taxon>Eukaryota</taxon>
        <taxon>Metazoa</taxon>
        <taxon>Chordata</taxon>
        <taxon>Craniata</taxon>
        <taxon>Vertebrata</taxon>
        <taxon>Euteleostomi</taxon>
        <taxon>Actinopterygii</taxon>
        <taxon>Neopterygii</taxon>
        <taxon>Teleostei</taxon>
        <taxon>Neoteleostei</taxon>
        <taxon>Acanthomorphata</taxon>
        <taxon>Eupercaria</taxon>
        <taxon>Perciformes</taxon>
        <taxon>Cottioidei</taxon>
        <taxon>Zoarcales</taxon>
        <taxon>Zoarcidae</taxon>
        <taxon>Zoarcinae</taxon>
        <taxon>Zoarces</taxon>
    </lineage>
</organism>
<dbReference type="EMBL" id="JBCEZU010000145">
    <property type="protein sequence ID" value="KAK9525171.1"/>
    <property type="molecule type" value="Genomic_DNA"/>
</dbReference>
<evidence type="ECO:0000313" key="2">
    <source>
        <dbReference type="EMBL" id="KAK9525171.1"/>
    </source>
</evidence>
<evidence type="ECO:0000256" key="1">
    <source>
        <dbReference type="SAM" id="MobiDB-lite"/>
    </source>
</evidence>
<proteinExistence type="predicted"/>
<protein>
    <submittedName>
        <fullName evidence="2">Uncharacterized protein</fullName>
    </submittedName>
</protein>
<dbReference type="AlphaFoldDB" id="A0AAW1ER02"/>
<gene>
    <name evidence="2" type="ORF">VZT92_017495</name>
</gene>
<accession>A0AAW1ER02</accession>
<name>A0AAW1ER02_ZOAVI</name>
<keyword evidence="3" id="KW-1185">Reference proteome</keyword>
<dbReference type="Proteomes" id="UP001488805">
    <property type="component" value="Unassembled WGS sequence"/>
</dbReference>
<feature type="region of interest" description="Disordered" evidence="1">
    <location>
        <begin position="1"/>
        <end position="26"/>
    </location>
</feature>
<reference evidence="2 3" key="1">
    <citation type="journal article" date="2024" name="Genome Biol. Evol.">
        <title>Chromosome-level genome assembly of the viviparous eelpout Zoarces viviparus.</title>
        <authorList>
            <person name="Fuhrmann N."/>
            <person name="Brasseur M.V."/>
            <person name="Bakowski C.E."/>
            <person name="Podsiadlowski L."/>
            <person name="Prost S."/>
            <person name="Krehenwinkel H."/>
            <person name="Mayer C."/>
        </authorList>
    </citation>
    <scope>NUCLEOTIDE SEQUENCE [LARGE SCALE GENOMIC DNA]</scope>
    <source>
        <strain evidence="2">NO-MEL_2022_Ind0_liver</strain>
    </source>
</reference>